<protein>
    <submittedName>
        <fullName evidence="4">Arylsulfatase</fullName>
    </submittedName>
</protein>
<dbReference type="CDD" id="cd16145">
    <property type="entry name" value="ARS_like"/>
    <property type="match status" value="1"/>
</dbReference>
<comment type="similarity">
    <text evidence="1">Belongs to the sulfatase family.</text>
</comment>
<dbReference type="SUPFAM" id="SSF53649">
    <property type="entry name" value="Alkaline phosphatase-like"/>
    <property type="match status" value="1"/>
</dbReference>
<comment type="caution">
    <text evidence="4">The sequence shown here is derived from an EMBL/GenBank/DDBJ whole genome shotgun (WGS) entry which is preliminary data.</text>
</comment>
<organism evidence="4 5">
    <name type="scientific">Lentisphaera araneosa HTCC2155</name>
    <dbReference type="NCBI Taxonomy" id="313628"/>
    <lineage>
        <taxon>Bacteria</taxon>
        <taxon>Pseudomonadati</taxon>
        <taxon>Lentisphaerota</taxon>
        <taxon>Lentisphaeria</taxon>
        <taxon>Lentisphaerales</taxon>
        <taxon>Lentisphaeraceae</taxon>
        <taxon>Lentisphaera</taxon>
    </lineage>
</organism>
<dbReference type="PANTHER" id="PTHR42693">
    <property type="entry name" value="ARYLSULFATASE FAMILY MEMBER"/>
    <property type="match status" value="1"/>
</dbReference>
<dbReference type="RefSeq" id="WP_007276733.1">
    <property type="nucleotide sequence ID" value="NZ_ABCK01000001.1"/>
</dbReference>
<proteinExistence type="inferred from homology"/>
<evidence type="ECO:0000256" key="2">
    <source>
        <dbReference type="ARBA" id="ARBA00022801"/>
    </source>
</evidence>
<evidence type="ECO:0000259" key="3">
    <source>
        <dbReference type="Pfam" id="PF00884"/>
    </source>
</evidence>
<dbReference type="GO" id="GO:0004065">
    <property type="term" value="F:arylsulfatase activity"/>
    <property type="evidence" value="ECO:0007669"/>
    <property type="project" value="TreeGrafter"/>
</dbReference>
<dbReference type="Pfam" id="PF00884">
    <property type="entry name" value="Sulfatase"/>
    <property type="match status" value="1"/>
</dbReference>
<name>A6DFN4_9BACT</name>
<dbReference type="Proteomes" id="UP000004947">
    <property type="component" value="Unassembled WGS sequence"/>
</dbReference>
<dbReference type="PANTHER" id="PTHR42693:SF53">
    <property type="entry name" value="ENDO-4-O-SULFATASE"/>
    <property type="match status" value="1"/>
</dbReference>
<evidence type="ECO:0000313" key="5">
    <source>
        <dbReference type="Proteomes" id="UP000004947"/>
    </source>
</evidence>
<gene>
    <name evidence="4" type="ORF">LNTAR_17728</name>
</gene>
<sequence>MKIFFLSFFFFAFQVYSSTPNVIYILADDLGYGELGCYGQEKIKTPHIDALAKEGMRFTRHYSGAPVCAPSRGVLLSGQQLSKAYIRNNREHKPEGQEPIPEPGMTLAQIFKDKGYATGAFGKWGLGYPGSSSDPKALGFDTFYGYNCQRVAHSFYPPHMWSNDKNITINEKPVPGHWRKAVGPDFDFSQFYAENYAPDLILDEALKFIKDNKDKPFFAYLPFVEPHLAMHPPHSWVDSYPKEWDSPKESYKAAYLPHLRPRAGYAAMISDLDEHVGSVMQLLKELDLVENTLVIFTSDNGASHCIEVDHEFFNSTKDLRGLKGSVYEGGLRVPMIAHWPGKIKKAQVSDHVSGFVDVMATFCDLLQTEAPQTSDGVSFLPTLKGEKQEPQPVLAWEFQGYSGQQAIILDGRWKGVRQNLSPRGKKKAKSTPKWELYDLNKDPNEKTDLATQMPEIVDRIHKAMMKNRSHSETFNMPMAAQ</sequence>
<dbReference type="eggNOG" id="COG3119">
    <property type="taxonomic scope" value="Bacteria"/>
</dbReference>
<dbReference type="AlphaFoldDB" id="A6DFN4"/>
<dbReference type="EMBL" id="ABCK01000001">
    <property type="protein sequence ID" value="EDM29614.1"/>
    <property type="molecule type" value="Genomic_DNA"/>
</dbReference>
<keyword evidence="2" id="KW-0378">Hydrolase</keyword>
<reference evidence="4 5" key="1">
    <citation type="journal article" date="2010" name="J. Bacteriol.">
        <title>Genome sequence of Lentisphaera araneosa HTCC2155T, the type species of the order Lentisphaerales in the phylum Lentisphaerae.</title>
        <authorList>
            <person name="Thrash J.C."/>
            <person name="Cho J.C."/>
            <person name="Vergin K.L."/>
            <person name="Morris R.M."/>
            <person name="Giovannoni S.J."/>
        </authorList>
    </citation>
    <scope>NUCLEOTIDE SEQUENCE [LARGE SCALE GENOMIC DNA]</scope>
    <source>
        <strain evidence="4 5">HTCC2155</strain>
    </source>
</reference>
<keyword evidence="5" id="KW-1185">Reference proteome</keyword>
<dbReference type="InterPro" id="IPR000917">
    <property type="entry name" value="Sulfatase_N"/>
</dbReference>
<feature type="domain" description="Sulfatase N-terminal" evidence="3">
    <location>
        <begin position="20"/>
        <end position="367"/>
    </location>
</feature>
<dbReference type="Gene3D" id="3.30.1120.10">
    <property type="match status" value="1"/>
</dbReference>
<dbReference type="Gene3D" id="3.40.720.10">
    <property type="entry name" value="Alkaline Phosphatase, subunit A"/>
    <property type="match status" value="1"/>
</dbReference>
<dbReference type="STRING" id="313628.LNTAR_17728"/>
<evidence type="ECO:0000313" key="4">
    <source>
        <dbReference type="EMBL" id="EDM29614.1"/>
    </source>
</evidence>
<evidence type="ECO:0000256" key="1">
    <source>
        <dbReference type="ARBA" id="ARBA00008779"/>
    </source>
</evidence>
<accession>A6DFN4</accession>
<dbReference type="InterPro" id="IPR050738">
    <property type="entry name" value="Sulfatase"/>
</dbReference>
<dbReference type="InterPro" id="IPR017850">
    <property type="entry name" value="Alkaline_phosphatase_core_sf"/>
</dbReference>
<dbReference type="OrthoDB" id="9762324at2"/>